<dbReference type="Proteomes" id="UP000712007">
    <property type="component" value="Unassembled WGS sequence"/>
</dbReference>
<feature type="signal peptide" evidence="1">
    <location>
        <begin position="1"/>
        <end position="21"/>
    </location>
</feature>
<proteinExistence type="predicted"/>
<evidence type="ECO:0000313" key="3">
    <source>
        <dbReference type="Proteomes" id="UP000712007"/>
    </source>
</evidence>
<reference evidence="2" key="1">
    <citation type="submission" date="2020-10" db="EMBL/GenBank/DDBJ databases">
        <authorList>
            <person name="Gilroy R."/>
        </authorList>
    </citation>
    <scope>NUCLEOTIDE SEQUENCE</scope>
    <source>
        <strain evidence="2">3924</strain>
    </source>
</reference>
<dbReference type="AlphaFoldDB" id="A0A940IE12"/>
<dbReference type="EMBL" id="JADIMV010000019">
    <property type="protein sequence ID" value="MBO8439184.1"/>
    <property type="molecule type" value="Genomic_DNA"/>
</dbReference>
<accession>A0A940IE12</accession>
<keyword evidence="1" id="KW-0732">Signal</keyword>
<reference evidence="2" key="2">
    <citation type="journal article" date="2021" name="PeerJ">
        <title>Extensive microbial diversity within the chicken gut microbiome revealed by metagenomics and culture.</title>
        <authorList>
            <person name="Gilroy R."/>
            <person name="Ravi A."/>
            <person name="Getino M."/>
            <person name="Pursley I."/>
            <person name="Horton D.L."/>
            <person name="Alikhan N.F."/>
            <person name="Baker D."/>
            <person name="Gharbi K."/>
            <person name="Hall N."/>
            <person name="Watson M."/>
            <person name="Adriaenssens E.M."/>
            <person name="Foster-Nyarko E."/>
            <person name="Jarju S."/>
            <person name="Secka A."/>
            <person name="Antonio M."/>
            <person name="Oren A."/>
            <person name="Chaudhuri R.R."/>
            <person name="La Ragione R."/>
            <person name="Hildebrand F."/>
            <person name="Pallen M.J."/>
        </authorList>
    </citation>
    <scope>NUCLEOTIDE SEQUENCE</scope>
    <source>
        <strain evidence="2">3924</strain>
    </source>
</reference>
<evidence type="ECO:0000256" key="1">
    <source>
        <dbReference type="SAM" id="SignalP"/>
    </source>
</evidence>
<organism evidence="2 3">
    <name type="scientific">Candidatus Aphodosoma intestinipullorum</name>
    <dbReference type="NCBI Taxonomy" id="2840674"/>
    <lineage>
        <taxon>Bacteria</taxon>
        <taxon>Pseudomonadati</taxon>
        <taxon>Bacteroidota</taxon>
        <taxon>Bacteroidia</taxon>
        <taxon>Bacteroidales</taxon>
        <taxon>Candidatus Aphodosoma</taxon>
    </lineage>
</organism>
<protein>
    <submittedName>
        <fullName evidence="2">T9SS type A sorting domain-containing protein</fullName>
    </submittedName>
</protein>
<gene>
    <name evidence="2" type="ORF">IAC51_00860</name>
</gene>
<feature type="chain" id="PRO_5037367667" evidence="1">
    <location>
        <begin position="22"/>
        <end position="602"/>
    </location>
</feature>
<comment type="caution">
    <text evidence="2">The sequence shown here is derived from an EMBL/GenBank/DDBJ whole genome shotgun (WGS) entry which is preliminary data.</text>
</comment>
<sequence>MVHIRQMLVALALLAATGAHAQQTFNWFSPLESNSQSTISSLQTDGKDNIFTFAAFGTKDDGTGKPTGRFLGRTFTGAPYTEGNSYNKNLLFVKHDKEGNILWAVNTDRGDIYDSSSDFVPTPDGGAFLALKCRRTGMKDHGDIIFRMTGTDGKVSTVTWKSLLRAYQPVFVKIDGTGRIEHIATAVVDTSAMPDADYYSHGTPDGIELYSTTTDDEGNFYIAGRLRKPMTIDGVTIEPHNTDGWDGDSQVQVGCSFILKLDGQLKYVSHIVSGGKAVYDQLKQIAYEDGKLYTAGIYKADGTSPISIGEKEFTPAGGECGLFAARLDTDLKADWAAHYSGYTANERNNFHLEFLSFDMSKEKFYIGGGLWGGLNVNNSMTVETPSQQLNGLLVACDAESGVATNALVVEDTKIGKIMGVADRGDSLYVYGYDWGRRNDIAYLDVYTKDLTLKNTYTLMSSRSGQMTAWSFVTVGNDIIAANRDKQKMELSFEGTDETYKNSEMPFFGILVSYTIGADSSPSDPDSDIETRTSYAEDRMITVHTKGQTVYIANAEGMSIRIYDMTGRCINEIPTAGNEEAVRITVRGIYIVKAGESVTKIII</sequence>
<name>A0A940IE12_9BACT</name>
<evidence type="ECO:0000313" key="2">
    <source>
        <dbReference type="EMBL" id="MBO8439184.1"/>
    </source>
</evidence>